<comment type="caution">
    <text evidence="1">The sequence shown here is derived from an EMBL/GenBank/DDBJ whole genome shotgun (WGS) entry which is preliminary data.</text>
</comment>
<dbReference type="EMBL" id="MFCR01000003">
    <property type="protein sequence ID" value="OGE19426.1"/>
    <property type="molecule type" value="Genomic_DNA"/>
</dbReference>
<organism evidence="1 2">
    <name type="scientific">Candidatus Daviesbacteria bacterium RIFCSPHIGHO2_01_FULL_41_23</name>
    <dbReference type="NCBI Taxonomy" id="1797764"/>
    <lineage>
        <taxon>Bacteria</taxon>
        <taxon>Candidatus Daviesiibacteriota</taxon>
    </lineage>
</organism>
<dbReference type="Proteomes" id="UP000176336">
    <property type="component" value="Unassembled WGS sequence"/>
</dbReference>
<sequence>MKTETKHQILNLEDLQTFQQSGVSLGPKLGKELENTQNHIICFVRQKEFAAASVYRKIIGRTPDNFSVLTCDNPVKRACNVNEKQVIPLVINSAINPNLKDIMFGSHNFGELLADRFPFSNTQDRKTTPILHCVGITKHGIEILAQKENTPDQIFTSKNLEEERSARLRKTLGNIVTPTDFRNILRSLLVKEINLHALGPAGTNISQAAHLYIEKVRISNKTSILIHGSGITPLEYAQMAKEQTEKSLLTETLPETLHLHMECAVFDGMGSLYQQRAAESIFIDEQNMALDSMQLSAQLSIDKLRTIAKEKGKIRIATHPSPRSLVLPWINQGMAEWLEASSNSVAAVMVIENQADACVTTGSAVTLLAEQNLHTLHQFGSPNMIFTIASPLSHSMLQKYLDKEGCNI</sequence>
<protein>
    <submittedName>
        <fullName evidence="1">Uncharacterized protein</fullName>
    </submittedName>
</protein>
<gene>
    <name evidence="1" type="ORF">A2871_01065</name>
</gene>
<evidence type="ECO:0000313" key="1">
    <source>
        <dbReference type="EMBL" id="OGE19426.1"/>
    </source>
</evidence>
<dbReference type="AlphaFoldDB" id="A0A1F5ISX7"/>
<reference evidence="1 2" key="1">
    <citation type="journal article" date="2016" name="Nat. Commun.">
        <title>Thousands of microbial genomes shed light on interconnected biogeochemical processes in an aquifer system.</title>
        <authorList>
            <person name="Anantharaman K."/>
            <person name="Brown C.T."/>
            <person name="Hug L.A."/>
            <person name="Sharon I."/>
            <person name="Castelle C.J."/>
            <person name="Probst A.J."/>
            <person name="Thomas B.C."/>
            <person name="Singh A."/>
            <person name="Wilkins M.J."/>
            <person name="Karaoz U."/>
            <person name="Brodie E.L."/>
            <person name="Williams K.H."/>
            <person name="Hubbard S.S."/>
            <person name="Banfield J.F."/>
        </authorList>
    </citation>
    <scope>NUCLEOTIDE SEQUENCE [LARGE SCALE GENOMIC DNA]</scope>
</reference>
<accession>A0A1F5ISX7</accession>
<evidence type="ECO:0000313" key="2">
    <source>
        <dbReference type="Proteomes" id="UP000176336"/>
    </source>
</evidence>
<proteinExistence type="predicted"/>
<name>A0A1F5ISX7_9BACT</name>